<protein>
    <recommendedName>
        <fullName evidence="4">Questionable protein</fullName>
    </recommendedName>
</protein>
<reference evidence="2 3" key="1">
    <citation type="submission" date="2023-09" db="EMBL/GenBank/DDBJ databases">
        <title>Multi-omics analysis of a traditional fermented food reveals byproduct-associated fungal strains for waste-to-food upcycling.</title>
        <authorList>
            <consortium name="Lawrence Berkeley National Laboratory"/>
            <person name="Rekdal V.M."/>
            <person name="Villalobos-Escobedo J.M."/>
            <person name="Rodriguez-Valeron N."/>
            <person name="Garcia M.O."/>
            <person name="Vasquez D.P."/>
            <person name="Damayanti I."/>
            <person name="Sorensen P.M."/>
            <person name="Baidoo E.E."/>
            <person name="De Carvalho A.C."/>
            <person name="Riley R."/>
            <person name="Lipzen A."/>
            <person name="He G."/>
            <person name="Yan M."/>
            <person name="Haridas S."/>
            <person name="Daum C."/>
            <person name="Yoshinaga Y."/>
            <person name="Ng V."/>
            <person name="Grigoriev I.V."/>
            <person name="Munk R."/>
            <person name="Nuraida L."/>
            <person name="Wijaya C.H."/>
            <person name="Morales P.-C."/>
            <person name="Keasling J.D."/>
        </authorList>
    </citation>
    <scope>NUCLEOTIDE SEQUENCE [LARGE SCALE GENOMIC DNA]</scope>
    <source>
        <strain evidence="2 3">FGSC 2613</strain>
    </source>
</reference>
<evidence type="ECO:0000256" key="1">
    <source>
        <dbReference type="SAM" id="SignalP"/>
    </source>
</evidence>
<keyword evidence="3" id="KW-1185">Reference proteome</keyword>
<sequence length="129" mass="14520">MWFKKGMRLVAMWDSSWSLCCRFLSNASRRTPKRTKWTPDGKDKAQYLISTKGVPPTDCNRGTGTKLWRSEAAQMRYNHGLIGCSSAFENLTGTSLPHKFRSSLLIGQKLQVAQVVARCLMGLRQVPSP</sequence>
<feature type="chain" id="PRO_5045477360" description="Questionable protein" evidence="1">
    <location>
        <begin position="19"/>
        <end position="129"/>
    </location>
</feature>
<accession>A0ABR3D7B2</accession>
<evidence type="ECO:0000313" key="2">
    <source>
        <dbReference type="EMBL" id="KAL0468578.1"/>
    </source>
</evidence>
<evidence type="ECO:0000313" key="3">
    <source>
        <dbReference type="Proteomes" id="UP001451303"/>
    </source>
</evidence>
<gene>
    <name evidence="2" type="ORF">QR685DRAFT_502480</name>
</gene>
<dbReference type="Proteomes" id="UP001451303">
    <property type="component" value="Unassembled WGS sequence"/>
</dbReference>
<organism evidence="2 3">
    <name type="scientific">Neurospora intermedia</name>
    <dbReference type="NCBI Taxonomy" id="5142"/>
    <lineage>
        <taxon>Eukaryota</taxon>
        <taxon>Fungi</taxon>
        <taxon>Dikarya</taxon>
        <taxon>Ascomycota</taxon>
        <taxon>Pezizomycotina</taxon>
        <taxon>Sordariomycetes</taxon>
        <taxon>Sordariomycetidae</taxon>
        <taxon>Sordariales</taxon>
        <taxon>Sordariaceae</taxon>
        <taxon>Neurospora</taxon>
    </lineage>
</organism>
<keyword evidence="1" id="KW-0732">Signal</keyword>
<feature type="signal peptide" evidence="1">
    <location>
        <begin position="1"/>
        <end position="18"/>
    </location>
</feature>
<evidence type="ECO:0008006" key="4">
    <source>
        <dbReference type="Google" id="ProtNLM"/>
    </source>
</evidence>
<name>A0ABR3D7B2_NEUIN</name>
<comment type="caution">
    <text evidence="2">The sequence shown here is derived from an EMBL/GenBank/DDBJ whole genome shotgun (WGS) entry which is preliminary data.</text>
</comment>
<proteinExistence type="predicted"/>
<dbReference type="EMBL" id="JAVLET010000007">
    <property type="protein sequence ID" value="KAL0468578.1"/>
    <property type="molecule type" value="Genomic_DNA"/>
</dbReference>